<protein>
    <submittedName>
        <fullName evidence="2">Uncharacterized protein</fullName>
    </submittedName>
</protein>
<dbReference type="EMBL" id="WIGO01000013">
    <property type="protein sequence ID" value="KAF6839400.1"/>
    <property type="molecule type" value="Genomic_DNA"/>
</dbReference>
<keyword evidence="3" id="KW-1185">Reference proteome</keyword>
<dbReference type="AlphaFoldDB" id="A0A8H6KY15"/>
<organism evidence="2 3">
    <name type="scientific">Colletotrichum plurivorum</name>
    <dbReference type="NCBI Taxonomy" id="2175906"/>
    <lineage>
        <taxon>Eukaryota</taxon>
        <taxon>Fungi</taxon>
        <taxon>Dikarya</taxon>
        <taxon>Ascomycota</taxon>
        <taxon>Pezizomycotina</taxon>
        <taxon>Sordariomycetes</taxon>
        <taxon>Hypocreomycetidae</taxon>
        <taxon>Glomerellales</taxon>
        <taxon>Glomerellaceae</taxon>
        <taxon>Colletotrichum</taxon>
        <taxon>Colletotrichum orchidearum species complex</taxon>
    </lineage>
</organism>
<proteinExistence type="predicted"/>
<feature type="compositionally biased region" description="Low complexity" evidence="1">
    <location>
        <begin position="56"/>
        <end position="69"/>
    </location>
</feature>
<accession>A0A8H6KY15</accession>
<evidence type="ECO:0000313" key="2">
    <source>
        <dbReference type="EMBL" id="KAF6839400.1"/>
    </source>
</evidence>
<dbReference type="Proteomes" id="UP000654918">
    <property type="component" value="Unassembled WGS sequence"/>
</dbReference>
<reference evidence="2" key="1">
    <citation type="journal article" date="2020" name="Phytopathology">
        <title>Genome Sequence Resources of Colletotrichum truncatum, C. plurivorum, C. musicola, and C. sojae: Four Species Pathogenic to Soybean (Glycine max).</title>
        <authorList>
            <person name="Rogerio F."/>
            <person name="Boufleur T.R."/>
            <person name="Ciampi-Guillardi M."/>
            <person name="Sukno S.A."/>
            <person name="Thon M.R."/>
            <person name="Massola Junior N.S."/>
            <person name="Baroncelli R."/>
        </authorList>
    </citation>
    <scope>NUCLEOTIDE SEQUENCE</scope>
    <source>
        <strain evidence="2">LFN00145</strain>
    </source>
</reference>
<gene>
    <name evidence="2" type="ORF">CPLU01_01820</name>
</gene>
<name>A0A8H6KY15_9PEZI</name>
<evidence type="ECO:0000313" key="3">
    <source>
        <dbReference type="Proteomes" id="UP000654918"/>
    </source>
</evidence>
<evidence type="ECO:0000256" key="1">
    <source>
        <dbReference type="SAM" id="MobiDB-lite"/>
    </source>
</evidence>
<comment type="caution">
    <text evidence="2">The sequence shown here is derived from an EMBL/GenBank/DDBJ whole genome shotgun (WGS) entry which is preliminary data.</text>
</comment>
<feature type="region of interest" description="Disordered" evidence="1">
    <location>
        <begin position="42"/>
        <end position="72"/>
    </location>
</feature>
<sequence>MPIRSCPREAFTNSGQLATCNCNCNFDFDCNFNCTSASPDSCSTSGQDDYDTGGTVVSSPSVLPISPKSHQSHQPAWPICIVDSPGAPAPAIALRSTSSTDHCLPTIQPILAFWVRLAASSVPLVSPALDPVSISAASPHRIN</sequence>